<feature type="transmembrane region" description="Helical" evidence="1">
    <location>
        <begin position="329"/>
        <end position="346"/>
    </location>
</feature>
<accession>A0A2M9Z8Q3</accession>
<dbReference type="Proteomes" id="UP000231912">
    <property type="component" value="Unassembled WGS sequence"/>
</dbReference>
<evidence type="ECO:0000313" key="4">
    <source>
        <dbReference type="Proteomes" id="UP000231912"/>
    </source>
</evidence>
<feature type="transmembrane region" description="Helical" evidence="1">
    <location>
        <begin position="281"/>
        <end position="300"/>
    </location>
</feature>
<feature type="transmembrane region" description="Helical" evidence="1">
    <location>
        <begin position="252"/>
        <end position="272"/>
    </location>
</feature>
<dbReference type="RefSeq" id="WP_100759937.1">
    <property type="nucleotide sequence ID" value="NZ_NPDT01000008.1"/>
</dbReference>
<evidence type="ECO:0000313" key="3">
    <source>
        <dbReference type="EMBL" id="PJZ64805.1"/>
    </source>
</evidence>
<proteinExistence type="predicted"/>
<dbReference type="Pfam" id="PF09925">
    <property type="entry name" value="DUF2157"/>
    <property type="match status" value="1"/>
</dbReference>
<dbReference type="InterPro" id="IPR018677">
    <property type="entry name" value="DUF2157"/>
</dbReference>
<feature type="transmembrane region" description="Helical" evidence="1">
    <location>
        <begin position="35"/>
        <end position="57"/>
    </location>
</feature>
<feature type="transmembrane region" description="Helical" evidence="1">
    <location>
        <begin position="150"/>
        <end position="166"/>
    </location>
</feature>
<feature type="transmembrane region" description="Helical" evidence="1">
    <location>
        <begin position="125"/>
        <end position="143"/>
    </location>
</feature>
<keyword evidence="1" id="KW-1133">Transmembrane helix</keyword>
<sequence>MNWKKKLQIWVESGLISKDQSEAILHFENSKRVPYAFYSFLAVGIVVLGLGVLAIVAANWDKIHYSLKLFVAFASLFAIGFLILYSGRKGIWNDTIRYLLVLLFSVLLFANIGLISQVYHTQGKLYQGLLLWSGITILLVILFPGKVLQHLWISVFSFSFFSWILSGVDLEWKEEEYFLSLAIYWFAWIFSAISIFAEKRMETKENQNFLMSNPFLLWAFGYFLVASIWGSYATQREEYLEDFRSFSNPNILHSWYLPFLLPVLLLGLGVLFRTRFSKRKLFLLFLSGVFLSLLNFPNLTHWHGKLPSEVYFFGAWLPFAFLFFESRRWFDLSLFVLGLRFVAVYLEVFGSLLETGIGLIVSGILILGFSILFFKLKEKIREKANLLFPLEDEA</sequence>
<keyword evidence="1" id="KW-0472">Membrane</keyword>
<protein>
    <recommendedName>
        <fullName evidence="2">DUF2157 domain-containing protein</fullName>
    </recommendedName>
</protein>
<feature type="transmembrane region" description="Helical" evidence="1">
    <location>
        <begin position="98"/>
        <end position="119"/>
    </location>
</feature>
<dbReference type="AlphaFoldDB" id="A0A2M9Z8Q3"/>
<evidence type="ECO:0000259" key="2">
    <source>
        <dbReference type="Pfam" id="PF09925"/>
    </source>
</evidence>
<feature type="transmembrane region" description="Helical" evidence="1">
    <location>
        <begin position="352"/>
        <end position="374"/>
    </location>
</feature>
<feature type="domain" description="DUF2157" evidence="2">
    <location>
        <begin position="10"/>
        <end position="144"/>
    </location>
</feature>
<evidence type="ECO:0000256" key="1">
    <source>
        <dbReference type="SAM" id="Phobius"/>
    </source>
</evidence>
<feature type="transmembrane region" description="Helical" evidence="1">
    <location>
        <begin position="209"/>
        <end position="232"/>
    </location>
</feature>
<gene>
    <name evidence="3" type="ORF">CH371_16965</name>
</gene>
<organism evidence="3 4">
    <name type="scientific">Leptospira wolffii</name>
    <dbReference type="NCBI Taxonomy" id="409998"/>
    <lineage>
        <taxon>Bacteria</taxon>
        <taxon>Pseudomonadati</taxon>
        <taxon>Spirochaetota</taxon>
        <taxon>Spirochaetia</taxon>
        <taxon>Leptospirales</taxon>
        <taxon>Leptospiraceae</taxon>
        <taxon>Leptospira</taxon>
    </lineage>
</organism>
<dbReference type="EMBL" id="NPDT01000008">
    <property type="protein sequence ID" value="PJZ64805.1"/>
    <property type="molecule type" value="Genomic_DNA"/>
</dbReference>
<keyword evidence="1" id="KW-0812">Transmembrane</keyword>
<feature type="transmembrane region" description="Helical" evidence="1">
    <location>
        <begin position="178"/>
        <end position="197"/>
    </location>
</feature>
<feature type="transmembrane region" description="Helical" evidence="1">
    <location>
        <begin position="306"/>
        <end position="324"/>
    </location>
</feature>
<comment type="caution">
    <text evidence="3">The sequence shown here is derived from an EMBL/GenBank/DDBJ whole genome shotgun (WGS) entry which is preliminary data.</text>
</comment>
<reference evidence="3 4" key="1">
    <citation type="submission" date="2017-07" db="EMBL/GenBank/DDBJ databases">
        <title>Leptospira spp. isolated from tropical soils.</title>
        <authorList>
            <person name="Thibeaux R."/>
            <person name="Iraola G."/>
            <person name="Ferres I."/>
            <person name="Bierque E."/>
            <person name="Girault D."/>
            <person name="Soupe-Gilbert M.-E."/>
            <person name="Picardeau M."/>
            <person name="Goarant C."/>
        </authorList>
    </citation>
    <scope>NUCLEOTIDE SEQUENCE [LARGE SCALE GENOMIC DNA]</scope>
    <source>
        <strain evidence="3 4">FH2-C-A2</strain>
    </source>
</reference>
<feature type="transmembrane region" description="Helical" evidence="1">
    <location>
        <begin position="63"/>
        <end position="86"/>
    </location>
</feature>
<name>A0A2M9Z8Q3_9LEPT</name>